<dbReference type="GO" id="GO:0045892">
    <property type="term" value="P:negative regulation of DNA-templated transcription"/>
    <property type="evidence" value="ECO:0007669"/>
    <property type="project" value="TreeGrafter"/>
</dbReference>
<evidence type="ECO:0000256" key="7">
    <source>
        <dbReference type="ARBA" id="ARBA00022840"/>
    </source>
</evidence>
<dbReference type="InterPro" id="IPR018162">
    <property type="entry name" value="Ala-tRNA-ligase_IIc_anticod-bd"/>
</dbReference>
<keyword evidence="3 11" id="KW-0436">Ligase</keyword>
<accession>A0A6S6SQB1</accession>
<dbReference type="EMBL" id="CACVAS010000058">
    <property type="protein sequence ID" value="CAA6810659.1"/>
    <property type="molecule type" value="Genomic_DNA"/>
</dbReference>
<dbReference type="InterPro" id="IPR003156">
    <property type="entry name" value="DHHA1_dom"/>
</dbReference>
<evidence type="ECO:0000259" key="12">
    <source>
        <dbReference type="PROSITE" id="PS50860"/>
    </source>
</evidence>
<sequence>MDIRKSFLDYFQSKGHTLVPSAPLVPLDDDGTLMFVNAGMVPFKSIFTGEAPIPNPPRNTSSQTCLRAGGKHNDLDNVGYTARHHTLFEMLGNFSFGDYFKEEVMAYSWEFITSEKYLNLPIEKLWVTVHEDDDEAYELWQKHITKDRIVKFDDKENFWAMGDTGACGPCSEIFYDQGEEHFSGPEDYMGGEGDRFLEIWNLVFMQYERDASGTLNPLPKPSIDTGMGLERVVAIKEGVLNNYHSSLFMPFLDKIGELVGTSYDYHASNSASYRVIADHLRSVSFLLAQGVNFDKEGRGYVLRRIMRRAIRHGYLLGLRKPFMHTLVDTLVETMGHEYTYLGERAESIKASMKLEEERFFETIEAGIKLFNKELEVSKERFNGEVAFKLYDTYGFPLDLTEDMLREKNITLDIEAFNASMAKQKAQSKAAWKGTGDAAATGDFKTLKELHGINRFVGYETRESNTKVLALLDEDFKQVESIDGSGWVMLAETPFYAESGGQVGDKGTLRQAQGTETVAELAEVIVVDTQKFQEMNLSKIEGKLSVGDEVRAIVDSNKAEIEKHHSATHLLHAGLFEVLGDHVAQAGSLNDDKRLRFDFSHPKAMTNEEIAQVEAWVNHKISTAQSAKTQELDIDAARALGAKAQFGEKYGDKVRVVSMGESSIELCGGNHVSNTAQIGLFVITKESGVSAGVRRIEAVCGHAAVETVNTLRDELNTIKTELKNVNPLAGIAKLKEQVKSLKAEVQAAQTATKTELTAIQVNGVNVIVEEVESGDIKELIDDAKNKYPNIAIMLFQKKGDKVMIACGSKEISVKAGNWIKEIAPILGGGGGGRPDFAQAGGKDASKIAEAKTLAVKYIEENL</sequence>
<dbReference type="GO" id="GO:0008270">
    <property type="term" value="F:zinc ion binding"/>
    <property type="evidence" value="ECO:0007669"/>
    <property type="project" value="UniProtKB-UniRule"/>
</dbReference>
<feature type="binding site" evidence="11">
    <location>
        <position position="666"/>
    </location>
    <ligand>
        <name>Zn(2+)</name>
        <dbReference type="ChEBI" id="CHEBI:29105"/>
    </ligand>
</feature>
<evidence type="ECO:0000256" key="11">
    <source>
        <dbReference type="HAMAP-Rule" id="MF_00036"/>
    </source>
</evidence>
<dbReference type="FunFam" id="3.30.54.20:FF:000001">
    <property type="entry name" value="Alanine--tRNA ligase"/>
    <property type="match status" value="1"/>
</dbReference>
<dbReference type="InterPro" id="IPR009000">
    <property type="entry name" value="Transl_B-barrel_sf"/>
</dbReference>
<keyword evidence="2 11" id="KW-0820">tRNA-binding</keyword>
<dbReference type="Gene3D" id="3.30.980.10">
    <property type="entry name" value="Threonyl-trna Synthetase, Chain A, domain 2"/>
    <property type="match status" value="1"/>
</dbReference>
<evidence type="ECO:0000256" key="1">
    <source>
        <dbReference type="ARBA" id="ARBA00008226"/>
    </source>
</evidence>
<dbReference type="SMART" id="SM00863">
    <property type="entry name" value="tRNA_SAD"/>
    <property type="match status" value="1"/>
</dbReference>
<dbReference type="HAMAP" id="MF_00036_B">
    <property type="entry name" value="Ala_tRNA_synth_B"/>
    <property type="match status" value="1"/>
</dbReference>
<dbReference type="GO" id="GO:0000049">
    <property type="term" value="F:tRNA binding"/>
    <property type="evidence" value="ECO:0007669"/>
    <property type="project" value="UniProtKB-KW"/>
</dbReference>
<dbReference type="InterPro" id="IPR018163">
    <property type="entry name" value="Thr/Ala-tRNA-synth_IIc_edit"/>
</dbReference>
<dbReference type="AlphaFoldDB" id="A0A6S6SQB1"/>
<evidence type="ECO:0000256" key="6">
    <source>
        <dbReference type="ARBA" id="ARBA00022833"/>
    </source>
</evidence>
<name>A0A6S6SQB1_9BACT</name>
<evidence type="ECO:0000256" key="9">
    <source>
        <dbReference type="ARBA" id="ARBA00022917"/>
    </source>
</evidence>
<dbReference type="InterPro" id="IPR018165">
    <property type="entry name" value="Ala-tRNA-synth_IIc_core"/>
</dbReference>
<keyword evidence="6 11" id="KW-0862">Zinc</keyword>
<dbReference type="InterPro" id="IPR050058">
    <property type="entry name" value="Ala-tRNA_ligase"/>
</dbReference>
<keyword evidence="8 11" id="KW-0694">RNA-binding</keyword>
<dbReference type="InterPro" id="IPR045864">
    <property type="entry name" value="aa-tRNA-synth_II/BPL/LPL"/>
</dbReference>
<dbReference type="GO" id="GO:0005829">
    <property type="term" value="C:cytosol"/>
    <property type="evidence" value="ECO:0007669"/>
    <property type="project" value="TreeGrafter"/>
</dbReference>
<keyword evidence="11" id="KW-0963">Cytoplasm</keyword>
<keyword evidence="9 11" id="KW-0648">Protein biosynthesis</keyword>
<keyword evidence="7 11" id="KW-0067">ATP-binding</keyword>
<dbReference type="Gene3D" id="3.10.310.40">
    <property type="match status" value="1"/>
</dbReference>
<feature type="domain" description="Alanyl-transfer RNA synthetases family profile" evidence="12">
    <location>
        <begin position="1"/>
        <end position="709"/>
    </location>
</feature>
<dbReference type="Gene3D" id="3.30.930.10">
    <property type="entry name" value="Bira Bifunctional Protein, Domain 2"/>
    <property type="match status" value="1"/>
</dbReference>
<evidence type="ECO:0000256" key="2">
    <source>
        <dbReference type="ARBA" id="ARBA00022555"/>
    </source>
</evidence>
<comment type="cofactor">
    <cofactor evidence="11">
        <name>Zn(2+)</name>
        <dbReference type="ChEBI" id="CHEBI:29105"/>
    </cofactor>
    <text evidence="11">Binds 1 zinc ion per subunit.</text>
</comment>
<dbReference type="CDD" id="cd00673">
    <property type="entry name" value="AlaRS_core"/>
    <property type="match status" value="1"/>
</dbReference>
<evidence type="ECO:0000256" key="5">
    <source>
        <dbReference type="ARBA" id="ARBA00022741"/>
    </source>
</evidence>
<dbReference type="PANTHER" id="PTHR11777">
    <property type="entry name" value="ALANYL-TRNA SYNTHETASE"/>
    <property type="match status" value="1"/>
</dbReference>
<evidence type="ECO:0000256" key="4">
    <source>
        <dbReference type="ARBA" id="ARBA00022723"/>
    </source>
</evidence>
<dbReference type="SUPFAM" id="SSF50447">
    <property type="entry name" value="Translation proteins"/>
    <property type="match status" value="1"/>
</dbReference>
<organism evidence="13">
    <name type="scientific">uncultured Sulfurovum sp</name>
    <dbReference type="NCBI Taxonomy" id="269237"/>
    <lineage>
        <taxon>Bacteria</taxon>
        <taxon>Pseudomonadati</taxon>
        <taxon>Campylobacterota</taxon>
        <taxon>Epsilonproteobacteria</taxon>
        <taxon>Campylobacterales</taxon>
        <taxon>Sulfurovaceae</taxon>
        <taxon>Sulfurovum</taxon>
        <taxon>environmental samples</taxon>
    </lineage>
</organism>
<dbReference type="InterPro" id="IPR018164">
    <property type="entry name" value="Ala-tRNA-synth_IIc_N"/>
</dbReference>
<comment type="catalytic activity">
    <reaction evidence="11">
        <text>tRNA(Ala) + L-alanine + ATP = L-alanyl-tRNA(Ala) + AMP + diphosphate</text>
        <dbReference type="Rhea" id="RHEA:12540"/>
        <dbReference type="Rhea" id="RHEA-COMP:9657"/>
        <dbReference type="Rhea" id="RHEA-COMP:9923"/>
        <dbReference type="ChEBI" id="CHEBI:30616"/>
        <dbReference type="ChEBI" id="CHEBI:33019"/>
        <dbReference type="ChEBI" id="CHEBI:57972"/>
        <dbReference type="ChEBI" id="CHEBI:78442"/>
        <dbReference type="ChEBI" id="CHEBI:78497"/>
        <dbReference type="ChEBI" id="CHEBI:456215"/>
        <dbReference type="EC" id="6.1.1.7"/>
    </reaction>
</comment>
<dbReference type="FunFam" id="3.30.980.10:FF:000004">
    <property type="entry name" value="Alanine--tRNA ligase, cytoplasmic"/>
    <property type="match status" value="1"/>
</dbReference>
<dbReference type="PRINTS" id="PR00980">
    <property type="entry name" value="TRNASYNTHALA"/>
</dbReference>
<dbReference type="NCBIfam" id="TIGR00344">
    <property type="entry name" value="alaS"/>
    <property type="match status" value="1"/>
</dbReference>
<dbReference type="PANTHER" id="PTHR11777:SF9">
    <property type="entry name" value="ALANINE--TRNA LIGASE, CYTOPLASMIC"/>
    <property type="match status" value="1"/>
</dbReference>
<dbReference type="PROSITE" id="PS50860">
    <property type="entry name" value="AA_TRNA_LIGASE_II_ALA"/>
    <property type="match status" value="1"/>
</dbReference>
<evidence type="ECO:0000313" key="13">
    <source>
        <dbReference type="EMBL" id="CAA6810659.1"/>
    </source>
</evidence>
<dbReference type="InterPro" id="IPR023033">
    <property type="entry name" value="Ala_tRNA_ligase_euk/bac"/>
</dbReference>
<dbReference type="SUPFAM" id="SSF55186">
    <property type="entry name" value="ThrRS/AlaRS common domain"/>
    <property type="match status" value="1"/>
</dbReference>
<keyword evidence="4 11" id="KW-0479">Metal-binding</keyword>
<proteinExistence type="inferred from homology"/>
<gene>
    <name evidence="11" type="primary">alaS</name>
    <name evidence="13" type="ORF">HELGO_WM89</name>
</gene>
<comment type="subcellular location">
    <subcellularLocation>
        <location evidence="11">Cytoplasm</location>
    </subcellularLocation>
</comment>
<comment type="similarity">
    <text evidence="1 11">Belongs to the class-II aminoacyl-tRNA synthetase family.</text>
</comment>
<comment type="domain">
    <text evidence="11">Consists of three domains; the N-terminal catalytic domain, the editing domain and the C-terminal C-Ala domain. The editing domain removes incorrectly charged amino acids, while the C-Ala domain, along with tRNA(Ala), serves as a bridge to cooperatively bring together the editing and aminoacylation centers thus stimulating deacylation of misacylated tRNAs.</text>
</comment>
<keyword evidence="10 11" id="KW-0030">Aminoacyl-tRNA synthetase</keyword>
<feature type="binding site" evidence="11">
    <location>
        <position position="670"/>
    </location>
    <ligand>
        <name>Zn(2+)</name>
        <dbReference type="ChEBI" id="CHEBI:29105"/>
    </ligand>
</feature>
<dbReference type="Pfam" id="PF02272">
    <property type="entry name" value="DHHA1"/>
    <property type="match status" value="1"/>
</dbReference>
<dbReference type="Pfam" id="PF01411">
    <property type="entry name" value="tRNA-synt_2c"/>
    <property type="match status" value="1"/>
</dbReference>
<feature type="binding site" evidence="11">
    <location>
        <position position="568"/>
    </location>
    <ligand>
        <name>Zn(2+)</name>
        <dbReference type="ChEBI" id="CHEBI:29105"/>
    </ligand>
</feature>
<evidence type="ECO:0000256" key="3">
    <source>
        <dbReference type="ARBA" id="ARBA00022598"/>
    </source>
</evidence>
<dbReference type="SUPFAM" id="SSF101353">
    <property type="entry name" value="Putative anticodon-binding domain of alanyl-tRNA synthetase (AlaRS)"/>
    <property type="match status" value="1"/>
</dbReference>
<dbReference type="GO" id="GO:0002161">
    <property type="term" value="F:aminoacyl-tRNA deacylase activity"/>
    <property type="evidence" value="ECO:0007669"/>
    <property type="project" value="TreeGrafter"/>
</dbReference>
<dbReference type="GO" id="GO:0006419">
    <property type="term" value="P:alanyl-tRNA aminoacylation"/>
    <property type="evidence" value="ECO:0007669"/>
    <property type="project" value="UniProtKB-UniRule"/>
</dbReference>
<dbReference type="FunFam" id="3.30.930.10:FF:000004">
    <property type="entry name" value="Alanine--tRNA ligase"/>
    <property type="match status" value="1"/>
</dbReference>
<dbReference type="FunFam" id="3.10.310.40:FF:000001">
    <property type="entry name" value="Alanine--tRNA ligase"/>
    <property type="match status" value="1"/>
</dbReference>
<dbReference type="SUPFAM" id="SSF55681">
    <property type="entry name" value="Class II aaRS and biotin synthetases"/>
    <property type="match status" value="1"/>
</dbReference>
<feature type="binding site" evidence="11">
    <location>
        <position position="564"/>
    </location>
    <ligand>
        <name>Zn(2+)</name>
        <dbReference type="ChEBI" id="CHEBI:29105"/>
    </ligand>
</feature>
<keyword evidence="5 11" id="KW-0547">Nucleotide-binding</keyword>
<dbReference type="InterPro" id="IPR002318">
    <property type="entry name" value="Ala-tRNA-lgiase_IIc"/>
</dbReference>
<dbReference type="InterPro" id="IPR012947">
    <property type="entry name" value="tRNA_SAD"/>
</dbReference>
<dbReference type="GO" id="GO:0005524">
    <property type="term" value="F:ATP binding"/>
    <property type="evidence" value="ECO:0007669"/>
    <property type="project" value="UniProtKB-UniRule"/>
</dbReference>
<reference evidence="13" key="1">
    <citation type="submission" date="2020-01" db="EMBL/GenBank/DDBJ databases">
        <authorList>
            <person name="Meier V. D."/>
            <person name="Meier V D."/>
        </authorList>
    </citation>
    <scope>NUCLEOTIDE SEQUENCE</scope>
    <source>
        <strain evidence="13">HLG_WM_MAG_01</strain>
    </source>
</reference>
<evidence type="ECO:0000256" key="8">
    <source>
        <dbReference type="ARBA" id="ARBA00022884"/>
    </source>
</evidence>
<dbReference type="Gene3D" id="2.40.30.130">
    <property type="match status" value="1"/>
</dbReference>
<comment type="function">
    <text evidence="11">Catalyzes the attachment of alanine to tRNA(Ala) in a two-step reaction: alanine is first activated by ATP to form Ala-AMP and then transferred to the acceptor end of tRNA(Ala). Also edits incorrectly charged Ser-tRNA(Ala) and Gly-tRNA(Ala) via its editing domain.</text>
</comment>
<dbReference type="Gene3D" id="3.30.54.20">
    <property type="match status" value="1"/>
</dbReference>
<protein>
    <recommendedName>
        <fullName evidence="11">Alanine--tRNA ligase</fullName>
        <ecNumber evidence="11">6.1.1.7</ecNumber>
    </recommendedName>
    <alternativeName>
        <fullName evidence="11">Alanyl-tRNA synthetase</fullName>
        <shortName evidence="11">AlaRS</shortName>
    </alternativeName>
</protein>
<dbReference type="Pfam" id="PF07973">
    <property type="entry name" value="tRNA_SAD"/>
    <property type="match status" value="1"/>
</dbReference>
<dbReference type="EC" id="6.1.1.7" evidence="11"/>
<dbReference type="GO" id="GO:0004813">
    <property type="term" value="F:alanine-tRNA ligase activity"/>
    <property type="evidence" value="ECO:0007669"/>
    <property type="project" value="UniProtKB-UniRule"/>
</dbReference>
<evidence type="ECO:0000256" key="10">
    <source>
        <dbReference type="ARBA" id="ARBA00023146"/>
    </source>
</evidence>